<comment type="caution">
    <text evidence="2">The sequence shown here is derived from an EMBL/GenBank/DDBJ whole genome shotgun (WGS) entry which is preliminary data.</text>
</comment>
<dbReference type="InterPro" id="IPR002559">
    <property type="entry name" value="Transposase_11"/>
</dbReference>
<dbReference type="GO" id="GO:0003677">
    <property type="term" value="F:DNA binding"/>
    <property type="evidence" value="ECO:0007669"/>
    <property type="project" value="InterPro"/>
</dbReference>
<reference evidence="2" key="2">
    <citation type="journal article" date="2014" name="ISME J.">
        <title>Microbial stratification in low pH oxic and suboxic macroscopic growths along an acid mine drainage.</title>
        <authorList>
            <person name="Mendez-Garcia C."/>
            <person name="Mesa V."/>
            <person name="Sprenger R.R."/>
            <person name="Richter M."/>
            <person name="Diez M.S."/>
            <person name="Solano J."/>
            <person name="Bargiela R."/>
            <person name="Golyshina O.V."/>
            <person name="Manteca A."/>
            <person name="Ramos J.L."/>
            <person name="Gallego J.R."/>
            <person name="Llorente I."/>
            <person name="Martins Dos Santos V.A."/>
            <person name="Jensen O.N."/>
            <person name="Pelaez A.I."/>
            <person name="Sanchez J."/>
            <person name="Ferrer M."/>
        </authorList>
    </citation>
    <scope>NUCLEOTIDE SEQUENCE</scope>
</reference>
<evidence type="ECO:0000313" key="2">
    <source>
        <dbReference type="EMBL" id="EQD75517.1"/>
    </source>
</evidence>
<sequence>MALNRPGTALLAHVPSYMTPSRLFRNPAATPALLDLIHRSAEPLREVEEGGTVAVDSSGFCTTCRGAYCTERYGPRRTHRWLKAHLSVGTKTHIVLDTQVTDENGADAPRFLPLLQGARATGIRFAEVVADKAYLSRENLDGAAELDLNPFVPFKSNSTPRAEGVGCGGRKYLEFQLRRESST</sequence>
<evidence type="ECO:0000259" key="1">
    <source>
        <dbReference type="Pfam" id="PF01609"/>
    </source>
</evidence>
<gene>
    <name evidence="2" type="ORF">B1A_03931</name>
</gene>
<dbReference type="GO" id="GO:0004803">
    <property type="term" value="F:transposase activity"/>
    <property type="evidence" value="ECO:0007669"/>
    <property type="project" value="InterPro"/>
</dbReference>
<dbReference type="AlphaFoldDB" id="T1C0I2"/>
<reference evidence="2" key="1">
    <citation type="submission" date="2013-08" db="EMBL/GenBank/DDBJ databases">
        <authorList>
            <person name="Mendez C."/>
            <person name="Richter M."/>
            <person name="Ferrer M."/>
            <person name="Sanchez J."/>
        </authorList>
    </citation>
    <scope>NUCLEOTIDE SEQUENCE</scope>
</reference>
<name>T1C0I2_9ZZZZ</name>
<accession>T1C0I2</accession>
<protein>
    <submittedName>
        <fullName evidence="2">Transposase IS4 family protein</fullName>
    </submittedName>
</protein>
<proteinExistence type="predicted"/>
<dbReference type="EMBL" id="AUZX01002871">
    <property type="protein sequence ID" value="EQD75517.1"/>
    <property type="molecule type" value="Genomic_DNA"/>
</dbReference>
<dbReference type="Pfam" id="PF01609">
    <property type="entry name" value="DDE_Tnp_1"/>
    <property type="match status" value="1"/>
</dbReference>
<feature type="domain" description="Transposase IS4-like" evidence="1">
    <location>
        <begin position="52"/>
        <end position="161"/>
    </location>
</feature>
<organism evidence="2">
    <name type="scientific">mine drainage metagenome</name>
    <dbReference type="NCBI Taxonomy" id="410659"/>
    <lineage>
        <taxon>unclassified sequences</taxon>
        <taxon>metagenomes</taxon>
        <taxon>ecological metagenomes</taxon>
    </lineage>
</organism>
<dbReference type="GO" id="GO:0006313">
    <property type="term" value="P:DNA transposition"/>
    <property type="evidence" value="ECO:0007669"/>
    <property type="project" value="InterPro"/>
</dbReference>
<feature type="non-terminal residue" evidence="2">
    <location>
        <position position="183"/>
    </location>
</feature>